<comment type="similarity">
    <text evidence="1">Belongs to the isochorismatase family.</text>
</comment>
<dbReference type="PANTHER" id="PTHR43540:SF14">
    <property type="entry name" value="ISOCHORISMATASE"/>
    <property type="match status" value="1"/>
</dbReference>
<keyword evidence="5" id="KW-1185">Reference proteome</keyword>
<sequence length="176" mass="20410">MKALLVIDVQKSIVNFKDFTDELSKIEHIMKDFKKNSEPIIFMRHVDDVKDSPLYRHSEGSELYSPLKHYADHIVEKTTPSSFYQTDLSNLLEKLGVNHVYITGFNTEFCCLFTAISGFDRGYDVTFIEDATGTVNDENTYEMKGLDIRDFVGTALHWSNTIEVLEFDEYLEEYHV</sequence>
<dbReference type="SUPFAM" id="SSF52499">
    <property type="entry name" value="Isochorismatase-like hydrolases"/>
    <property type="match status" value="1"/>
</dbReference>
<keyword evidence="2" id="KW-0378">Hydrolase</keyword>
<accession>A0A1H0AVY0</accession>
<dbReference type="GO" id="GO:0016787">
    <property type="term" value="F:hydrolase activity"/>
    <property type="evidence" value="ECO:0007669"/>
    <property type="project" value="UniProtKB-KW"/>
</dbReference>
<gene>
    <name evidence="4" type="ORF">SAMN05216498_2097</name>
</gene>
<proteinExistence type="inferred from homology"/>
<dbReference type="STRING" id="237069.SAMN05216498_2097"/>
<evidence type="ECO:0000259" key="3">
    <source>
        <dbReference type="Pfam" id="PF00857"/>
    </source>
</evidence>
<dbReference type="Gene3D" id="3.40.50.850">
    <property type="entry name" value="Isochorismatase-like"/>
    <property type="match status" value="1"/>
</dbReference>
<dbReference type="RefSeq" id="WP_093856547.1">
    <property type="nucleotide sequence ID" value="NZ_BJVZ01000016.1"/>
</dbReference>
<dbReference type="OrthoDB" id="9785724at2"/>
<evidence type="ECO:0000256" key="2">
    <source>
        <dbReference type="ARBA" id="ARBA00022801"/>
    </source>
</evidence>
<evidence type="ECO:0000256" key="1">
    <source>
        <dbReference type="ARBA" id="ARBA00006336"/>
    </source>
</evidence>
<dbReference type="InterPro" id="IPR000868">
    <property type="entry name" value="Isochorismatase-like_dom"/>
</dbReference>
<organism evidence="4 5">
    <name type="scientific">Tenuibacillus multivorans</name>
    <dbReference type="NCBI Taxonomy" id="237069"/>
    <lineage>
        <taxon>Bacteria</taxon>
        <taxon>Bacillati</taxon>
        <taxon>Bacillota</taxon>
        <taxon>Bacilli</taxon>
        <taxon>Bacillales</taxon>
        <taxon>Bacillaceae</taxon>
        <taxon>Tenuibacillus</taxon>
    </lineage>
</organism>
<evidence type="ECO:0000313" key="4">
    <source>
        <dbReference type="EMBL" id="SDN37481.1"/>
    </source>
</evidence>
<protein>
    <submittedName>
        <fullName evidence="4">Nicotinamidase-related amidase</fullName>
    </submittedName>
</protein>
<feature type="domain" description="Isochorismatase-like" evidence="3">
    <location>
        <begin position="3"/>
        <end position="142"/>
    </location>
</feature>
<reference evidence="4 5" key="1">
    <citation type="submission" date="2016-10" db="EMBL/GenBank/DDBJ databases">
        <authorList>
            <person name="de Groot N.N."/>
        </authorList>
    </citation>
    <scope>NUCLEOTIDE SEQUENCE [LARGE SCALE GENOMIC DNA]</scope>
    <source>
        <strain evidence="4 5">CGMCC 1.3442</strain>
    </source>
</reference>
<dbReference type="Pfam" id="PF00857">
    <property type="entry name" value="Isochorismatase"/>
    <property type="match status" value="1"/>
</dbReference>
<dbReference type="EMBL" id="FNIG01000004">
    <property type="protein sequence ID" value="SDN37481.1"/>
    <property type="molecule type" value="Genomic_DNA"/>
</dbReference>
<name>A0A1H0AVY0_9BACI</name>
<dbReference type="PANTHER" id="PTHR43540">
    <property type="entry name" value="PEROXYUREIDOACRYLATE/UREIDOACRYLATE AMIDOHYDROLASE-RELATED"/>
    <property type="match status" value="1"/>
</dbReference>
<dbReference type="Proteomes" id="UP000199334">
    <property type="component" value="Unassembled WGS sequence"/>
</dbReference>
<evidence type="ECO:0000313" key="5">
    <source>
        <dbReference type="Proteomes" id="UP000199334"/>
    </source>
</evidence>
<dbReference type="AlphaFoldDB" id="A0A1H0AVY0"/>
<dbReference type="InterPro" id="IPR050272">
    <property type="entry name" value="Isochorismatase-like_hydrls"/>
</dbReference>
<dbReference type="InterPro" id="IPR036380">
    <property type="entry name" value="Isochorismatase-like_sf"/>
</dbReference>